<keyword evidence="2" id="KW-0802">TPR repeat</keyword>
<keyword evidence="4" id="KW-1185">Reference proteome</keyword>
<dbReference type="Pfam" id="PF13432">
    <property type="entry name" value="TPR_16"/>
    <property type="match status" value="1"/>
</dbReference>
<name>A0ABS2SZM2_9BACI</name>
<dbReference type="RefSeq" id="WP_204468094.1">
    <property type="nucleotide sequence ID" value="NZ_JAFBCV010000014.1"/>
</dbReference>
<dbReference type="InterPro" id="IPR051012">
    <property type="entry name" value="CellSynth/LPSAsmb/PSIAsmb"/>
</dbReference>
<reference evidence="3" key="1">
    <citation type="submission" date="2021-01" db="EMBL/GenBank/DDBJ databases">
        <title>Genomic Encyclopedia of Type Strains, Phase IV (KMG-IV): sequencing the most valuable type-strain genomes for metagenomic binning, comparative biology and taxonomic classification.</title>
        <authorList>
            <person name="Goeker M."/>
        </authorList>
    </citation>
    <scope>NUCLEOTIDE SEQUENCE</scope>
    <source>
        <strain evidence="3">DSM 21943</strain>
    </source>
</reference>
<dbReference type="SMART" id="SM00028">
    <property type="entry name" value="TPR"/>
    <property type="match status" value="5"/>
</dbReference>
<gene>
    <name evidence="3" type="ORF">JOC54_003768</name>
</gene>
<dbReference type="Proteomes" id="UP001179280">
    <property type="component" value="Unassembled WGS sequence"/>
</dbReference>
<sequence length="359" mass="41609">MKEEQDRKRGAKTVIPFYQSGDYFFHRGLHAFHNKHLDRAAKLFERAVKLTASEPVFKIQLAAVLTELGEYIRSNELLHQVLDEHQEKQPVCYFFIANNEVYLGQFYQAEKHVRLYMEKDPQGQFMEEAKELLELFEDEALFDEDKEQTEQLLTEHEQARSWLRNGDPEAAVPLLESIIKNHPSFWAAQTHLAEAMFRLGNEDAAFDYCHAVLDHDKGNLLALCNLALFYQAKGHTNQVEHLREQLVKIIPINSDHMIRLTEVLCVLGAYKDVASRKWLSFQSTDKDLLRCFGVAFFHQGDTHLGLSYLKQASQQKDAEAERLMQLINQGQPEQIAFSLFTMERPLSRTVDKEPDCPLR</sequence>
<protein>
    <submittedName>
        <fullName evidence="3">Tetratricopeptide (TPR) repeat protein</fullName>
    </submittedName>
</protein>
<dbReference type="InterPro" id="IPR011990">
    <property type="entry name" value="TPR-like_helical_dom_sf"/>
</dbReference>
<proteinExistence type="predicted"/>
<evidence type="ECO:0000256" key="2">
    <source>
        <dbReference type="ARBA" id="ARBA00022803"/>
    </source>
</evidence>
<dbReference type="EMBL" id="JAFBCV010000014">
    <property type="protein sequence ID" value="MBM7840476.1"/>
    <property type="molecule type" value="Genomic_DNA"/>
</dbReference>
<evidence type="ECO:0000256" key="1">
    <source>
        <dbReference type="ARBA" id="ARBA00022737"/>
    </source>
</evidence>
<dbReference type="Gene3D" id="1.25.40.10">
    <property type="entry name" value="Tetratricopeptide repeat domain"/>
    <property type="match status" value="2"/>
</dbReference>
<comment type="caution">
    <text evidence="3">The sequence shown here is derived from an EMBL/GenBank/DDBJ whole genome shotgun (WGS) entry which is preliminary data.</text>
</comment>
<evidence type="ECO:0000313" key="4">
    <source>
        <dbReference type="Proteomes" id="UP001179280"/>
    </source>
</evidence>
<organism evidence="3 4">
    <name type="scientific">Shouchella xiaoxiensis</name>
    <dbReference type="NCBI Taxonomy" id="766895"/>
    <lineage>
        <taxon>Bacteria</taxon>
        <taxon>Bacillati</taxon>
        <taxon>Bacillota</taxon>
        <taxon>Bacilli</taxon>
        <taxon>Bacillales</taxon>
        <taxon>Bacillaceae</taxon>
        <taxon>Shouchella</taxon>
    </lineage>
</organism>
<keyword evidence="1" id="KW-0677">Repeat</keyword>
<dbReference type="InterPro" id="IPR019734">
    <property type="entry name" value="TPR_rpt"/>
</dbReference>
<accession>A0ABS2SZM2</accession>
<dbReference type="SUPFAM" id="SSF48452">
    <property type="entry name" value="TPR-like"/>
    <property type="match status" value="2"/>
</dbReference>
<evidence type="ECO:0000313" key="3">
    <source>
        <dbReference type="EMBL" id="MBM7840476.1"/>
    </source>
</evidence>
<dbReference type="PANTHER" id="PTHR45586:SF1">
    <property type="entry name" value="LIPOPOLYSACCHARIDE ASSEMBLY PROTEIN B"/>
    <property type="match status" value="1"/>
</dbReference>
<dbReference type="PANTHER" id="PTHR45586">
    <property type="entry name" value="TPR REPEAT-CONTAINING PROTEIN PA4667"/>
    <property type="match status" value="1"/>
</dbReference>